<dbReference type="PANTHER" id="PTHR23308">
    <property type="entry name" value="NUCLEAR INHIBITOR OF PROTEIN PHOSPHATASE-1"/>
    <property type="match status" value="1"/>
</dbReference>
<dbReference type="InterPro" id="IPR042287">
    <property type="entry name" value="FhaA_N_sf"/>
</dbReference>
<keyword evidence="1" id="KW-0597">Phosphoprotein</keyword>
<evidence type="ECO:0000313" key="4">
    <source>
        <dbReference type="Proteomes" id="UP000595895"/>
    </source>
</evidence>
<reference evidence="3 4" key="1">
    <citation type="submission" date="2020-12" db="EMBL/GenBank/DDBJ databases">
        <authorList>
            <person name="Zhou J."/>
        </authorList>
    </citation>
    <scope>NUCLEOTIDE SEQUENCE [LARGE SCALE GENOMIC DNA]</scope>
    <source>
        <strain evidence="3 4">CCUG 61299</strain>
    </source>
</reference>
<dbReference type="Gene3D" id="2.60.200.20">
    <property type="match status" value="1"/>
</dbReference>
<dbReference type="Pfam" id="PF00498">
    <property type="entry name" value="FHA"/>
    <property type="match status" value="1"/>
</dbReference>
<dbReference type="InterPro" id="IPR050923">
    <property type="entry name" value="Cell_Proc_Reg/RNA_Proc"/>
</dbReference>
<feature type="domain" description="FHA" evidence="2">
    <location>
        <begin position="156"/>
        <end position="205"/>
    </location>
</feature>
<dbReference type="Pfam" id="PF12401">
    <property type="entry name" value="FhaA_N"/>
    <property type="match status" value="1"/>
</dbReference>
<proteinExistence type="predicted"/>
<name>A0A7T7S1W6_9ACTO</name>
<evidence type="ECO:0000313" key="3">
    <source>
        <dbReference type="EMBL" id="QQM67366.1"/>
    </source>
</evidence>
<gene>
    <name evidence="3" type="ORF">JG540_00145</name>
</gene>
<dbReference type="Gene3D" id="3.30.2320.60">
    <property type="entry name" value="FhaA, phosphopeptide-binding domain (DUF3662)"/>
    <property type="match status" value="1"/>
</dbReference>
<keyword evidence="4" id="KW-1185">Reference proteome</keyword>
<evidence type="ECO:0000256" key="1">
    <source>
        <dbReference type="ARBA" id="ARBA00022553"/>
    </source>
</evidence>
<dbReference type="SUPFAM" id="SSF49879">
    <property type="entry name" value="SMAD/FHA domain"/>
    <property type="match status" value="1"/>
</dbReference>
<dbReference type="RefSeq" id="WP_200275894.1">
    <property type="nucleotide sequence ID" value="NZ_CP066802.1"/>
</dbReference>
<dbReference type="SMART" id="SM00240">
    <property type="entry name" value="FHA"/>
    <property type="match status" value="1"/>
</dbReference>
<organism evidence="3 4">
    <name type="scientific">Actinomyces weissii</name>
    <dbReference type="NCBI Taxonomy" id="675090"/>
    <lineage>
        <taxon>Bacteria</taxon>
        <taxon>Bacillati</taxon>
        <taxon>Actinomycetota</taxon>
        <taxon>Actinomycetes</taxon>
        <taxon>Actinomycetales</taxon>
        <taxon>Actinomycetaceae</taxon>
        <taxon>Actinomyces</taxon>
    </lineage>
</organism>
<dbReference type="AlphaFoldDB" id="A0A7T7S1W6"/>
<dbReference type="InterPro" id="IPR008984">
    <property type="entry name" value="SMAD_FHA_dom_sf"/>
</dbReference>
<dbReference type="PROSITE" id="PS50006">
    <property type="entry name" value="FHA_DOMAIN"/>
    <property type="match status" value="1"/>
</dbReference>
<dbReference type="CDD" id="cd00060">
    <property type="entry name" value="FHA"/>
    <property type="match status" value="1"/>
</dbReference>
<dbReference type="InterPro" id="IPR022128">
    <property type="entry name" value="FhaA_N"/>
</dbReference>
<accession>A0A7T7S1W6</accession>
<sequence>MGLLDGIEKSFGSVGDAAKRTFSQLPSGSVTDVLGQELRRVLAETATPFGHGRSVVANSFILTVNPATAQRISQEGEQAVFSSLENAATVFATEQGHSFVGPIQFGLVLGPEGSQPVTVEASRKRGAAAPATSLPTPERPVIEVDGQRYVLTGEVTILGRGSEADVVVDDSGVSRRHLEIRNRSGHYVATDLGSTNGTLIEGHPIDAATLVDGNTIQVGRTTIRFWDGSQHRG</sequence>
<evidence type="ECO:0000259" key="2">
    <source>
        <dbReference type="PROSITE" id="PS50006"/>
    </source>
</evidence>
<dbReference type="InterPro" id="IPR000253">
    <property type="entry name" value="FHA_dom"/>
</dbReference>
<protein>
    <submittedName>
        <fullName evidence="3">DUF3662 domain-containing protein</fullName>
    </submittedName>
</protein>
<dbReference type="Proteomes" id="UP000595895">
    <property type="component" value="Chromosome"/>
</dbReference>
<dbReference type="KEGG" id="awe:JG540_00145"/>
<dbReference type="EMBL" id="CP066802">
    <property type="protein sequence ID" value="QQM67366.1"/>
    <property type="molecule type" value="Genomic_DNA"/>
</dbReference>